<dbReference type="PANTHER" id="PTHR12373:SF0">
    <property type="entry name" value="ENHANCER OF RUDIMENTARY HOMOLOG"/>
    <property type="match status" value="1"/>
</dbReference>
<gene>
    <name evidence="4" type="primary">LOC6903269</name>
</gene>
<name>A0A6I8UY03_DROPS</name>
<keyword evidence="2" id="KW-0131">Cell cycle</keyword>
<dbReference type="InterPro" id="IPR035912">
    <property type="entry name" value="EHR_sf"/>
</dbReference>
<dbReference type="RefSeq" id="XP_002132968.2">
    <property type="nucleotide sequence ID" value="XM_002132932.3"/>
</dbReference>
<evidence type="ECO:0000313" key="4">
    <source>
        <dbReference type="RefSeq" id="XP_002132968.2"/>
    </source>
</evidence>
<accession>A0A6I8UY03</accession>
<dbReference type="Pfam" id="PF01133">
    <property type="entry name" value="ER"/>
    <property type="match status" value="1"/>
</dbReference>
<evidence type="ECO:0000313" key="3">
    <source>
        <dbReference type="Proteomes" id="UP000001819"/>
    </source>
</evidence>
<dbReference type="InterPro" id="IPR000781">
    <property type="entry name" value="ERH"/>
</dbReference>
<evidence type="ECO:0000256" key="1">
    <source>
        <dbReference type="ARBA" id="ARBA00007491"/>
    </source>
</evidence>
<reference evidence="4" key="1">
    <citation type="submission" date="2025-08" db="UniProtKB">
        <authorList>
            <consortium name="RefSeq"/>
        </authorList>
    </citation>
    <scope>IDENTIFICATION</scope>
    <source>
        <strain evidence="4">MV-25-SWS-2005</strain>
        <tissue evidence="4">Whole body</tissue>
    </source>
</reference>
<dbReference type="ExpressionAtlas" id="A0A6I8UY03">
    <property type="expression patterns" value="baseline"/>
</dbReference>
<dbReference type="SUPFAM" id="SSF143875">
    <property type="entry name" value="ERH-like"/>
    <property type="match status" value="1"/>
</dbReference>
<dbReference type="Gene3D" id="3.30.2260.10">
    <property type="entry name" value="Enhancer of rudimentary"/>
    <property type="match status" value="1"/>
</dbReference>
<dbReference type="PANTHER" id="PTHR12373">
    <property type="entry name" value="ENHANCER OF RUDIMENTARY ERH"/>
    <property type="match status" value="1"/>
</dbReference>
<organism evidence="3 4">
    <name type="scientific">Drosophila pseudoobscura pseudoobscura</name>
    <name type="common">Fruit fly</name>
    <dbReference type="NCBI Taxonomy" id="46245"/>
    <lineage>
        <taxon>Eukaryota</taxon>
        <taxon>Metazoa</taxon>
        <taxon>Ecdysozoa</taxon>
        <taxon>Arthropoda</taxon>
        <taxon>Hexapoda</taxon>
        <taxon>Insecta</taxon>
        <taxon>Pterygota</taxon>
        <taxon>Neoptera</taxon>
        <taxon>Endopterygota</taxon>
        <taxon>Diptera</taxon>
        <taxon>Brachycera</taxon>
        <taxon>Muscomorpha</taxon>
        <taxon>Ephydroidea</taxon>
        <taxon>Drosophilidae</taxon>
        <taxon>Drosophila</taxon>
        <taxon>Sophophora</taxon>
    </lineage>
</organism>
<dbReference type="Proteomes" id="UP000001819">
    <property type="component" value="Chromosome 4"/>
</dbReference>
<dbReference type="AlphaFoldDB" id="A0A6I8UY03"/>
<dbReference type="GO" id="GO:0006221">
    <property type="term" value="P:pyrimidine nucleotide biosynthetic process"/>
    <property type="evidence" value="ECO:0007669"/>
    <property type="project" value="UniProtKB-KW"/>
</dbReference>
<proteinExistence type="inferred from homology"/>
<protein>
    <recommendedName>
        <fullName evidence="2">Protein enhancer of rudimentary</fullName>
    </recommendedName>
</protein>
<dbReference type="InParanoid" id="A0A6I8UY03"/>
<comment type="similarity">
    <text evidence="1 2">Belongs to the E(R) family.</text>
</comment>
<comment type="function">
    <text evidence="2">Acts as an enhancer of the rudimentary gene. Has a role in pyrimidine biosynthesis and the cell cycle.</text>
</comment>
<keyword evidence="2" id="KW-0665">Pyrimidine biosynthesis</keyword>
<dbReference type="PIRSF" id="PIRSF016393">
    <property type="entry name" value="Enh_rudimentary"/>
    <property type="match status" value="1"/>
</dbReference>
<evidence type="ECO:0000256" key="2">
    <source>
        <dbReference type="PIRNR" id="PIRNR016393"/>
    </source>
</evidence>
<keyword evidence="3" id="KW-1185">Reference proteome</keyword>
<sequence length="102" mass="12064">MSHTILFVQPGACPETRTYCDYESINECIESVCRSYEEYLKRRKPKKSTITYEISQLFDFIDRLKDICCLVYQKTTKTYAPFNKEWIKSKLYELLRGSAHSA</sequence>
<dbReference type="KEGG" id="dpo:6903269"/>